<comment type="similarity">
    <text evidence="1">Belongs to the guanylate kinase family.</text>
</comment>
<accession>A0A1G1ZTV9</accession>
<organism evidence="5 6">
    <name type="scientific">Candidatus Harrisonbacteria bacterium RIFCSPLOWO2_02_FULL_45_10c</name>
    <dbReference type="NCBI Taxonomy" id="1798410"/>
    <lineage>
        <taxon>Bacteria</taxon>
        <taxon>Candidatus Harrisoniibacteriota</taxon>
    </lineage>
</organism>
<gene>
    <name evidence="5" type="ORF">A3H63_00590</name>
</gene>
<dbReference type="Proteomes" id="UP000176284">
    <property type="component" value="Unassembled WGS sequence"/>
</dbReference>
<sequence length="333" mass="38723">MKQKGREAIMYVAHPTRMRQESEALCDFVWKKGYAPVNPFMCGEYRHFEGGIISREASLEFCLNIQKGCGITGVFGISEGVLGEIQDRLKWDPQKNFRFFYGFDSQWDSEYEKLKEKYGDILSQFRKHQLVVLVGPRAAGKTHLINGITGGTWADLYNIRRVRNTTTRKPRDDEDKKSYNFISQSKFLEGIDNDEFLEHDEYAGNFYGCSWPEIRRVLRNSDGIFAITPAGARALYEYRFELNPFFVVLKPASDEVLLKNLRKRGDNEQTIAHCLATAKDFVLLPEIPHQVLEMTGTDKDFEAFQYLLNYKSDTHYGFNFREILRNAEKREYC</sequence>
<dbReference type="InterPro" id="IPR008145">
    <property type="entry name" value="GK/Ca_channel_bsu"/>
</dbReference>
<evidence type="ECO:0000256" key="3">
    <source>
        <dbReference type="ARBA" id="ARBA00022777"/>
    </source>
</evidence>
<evidence type="ECO:0000256" key="2">
    <source>
        <dbReference type="ARBA" id="ARBA00022679"/>
    </source>
</evidence>
<dbReference type="InterPro" id="IPR008144">
    <property type="entry name" value="Guanylate_kin-like_dom"/>
</dbReference>
<keyword evidence="3" id="KW-0418">Kinase</keyword>
<feature type="domain" description="Guanylate kinase-like" evidence="4">
    <location>
        <begin position="128"/>
        <end position="309"/>
    </location>
</feature>
<dbReference type="GO" id="GO:0004385">
    <property type="term" value="F:GMP kinase activity"/>
    <property type="evidence" value="ECO:0007669"/>
    <property type="project" value="TreeGrafter"/>
</dbReference>
<evidence type="ECO:0000313" key="5">
    <source>
        <dbReference type="EMBL" id="OGY67992.1"/>
    </source>
</evidence>
<dbReference type="SUPFAM" id="SSF52540">
    <property type="entry name" value="P-loop containing nucleoside triphosphate hydrolases"/>
    <property type="match status" value="1"/>
</dbReference>
<protein>
    <recommendedName>
        <fullName evidence="4">Guanylate kinase-like domain-containing protein</fullName>
    </recommendedName>
</protein>
<dbReference type="Pfam" id="PF00625">
    <property type="entry name" value="Guanylate_kin"/>
    <property type="match status" value="1"/>
</dbReference>
<dbReference type="Gene3D" id="3.40.50.300">
    <property type="entry name" value="P-loop containing nucleotide triphosphate hydrolases"/>
    <property type="match status" value="1"/>
</dbReference>
<dbReference type="PROSITE" id="PS50052">
    <property type="entry name" value="GUANYLATE_KINASE_2"/>
    <property type="match status" value="1"/>
</dbReference>
<dbReference type="GO" id="GO:0005829">
    <property type="term" value="C:cytosol"/>
    <property type="evidence" value="ECO:0007669"/>
    <property type="project" value="TreeGrafter"/>
</dbReference>
<dbReference type="AlphaFoldDB" id="A0A1G1ZTV9"/>
<proteinExistence type="inferred from homology"/>
<dbReference type="STRING" id="1798410.A3H63_00590"/>
<dbReference type="SMART" id="SM00072">
    <property type="entry name" value="GuKc"/>
    <property type="match status" value="1"/>
</dbReference>
<keyword evidence="2" id="KW-0808">Transferase</keyword>
<evidence type="ECO:0000256" key="1">
    <source>
        <dbReference type="ARBA" id="ARBA00005790"/>
    </source>
</evidence>
<evidence type="ECO:0000259" key="4">
    <source>
        <dbReference type="PROSITE" id="PS50052"/>
    </source>
</evidence>
<dbReference type="EMBL" id="MHJM01000011">
    <property type="protein sequence ID" value="OGY67992.1"/>
    <property type="molecule type" value="Genomic_DNA"/>
</dbReference>
<evidence type="ECO:0000313" key="6">
    <source>
        <dbReference type="Proteomes" id="UP000176284"/>
    </source>
</evidence>
<dbReference type="PANTHER" id="PTHR23117">
    <property type="entry name" value="GUANYLATE KINASE-RELATED"/>
    <property type="match status" value="1"/>
</dbReference>
<dbReference type="InterPro" id="IPR027417">
    <property type="entry name" value="P-loop_NTPase"/>
</dbReference>
<comment type="caution">
    <text evidence="5">The sequence shown here is derived from an EMBL/GenBank/DDBJ whole genome shotgun (WGS) entry which is preliminary data.</text>
</comment>
<reference evidence="5 6" key="1">
    <citation type="journal article" date="2016" name="Nat. Commun.">
        <title>Thousands of microbial genomes shed light on interconnected biogeochemical processes in an aquifer system.</title>
        <authorList>
            <person name="Anantharaman K."/>
            <person name="Brown C.T."/>
            <person name="Hug L.A."/>
            <person name="Sharon I."/>
            <person name="Castelle C.J."/>
            <person name="Probst A.J."/>
            <person name="Thomas B.C."/>
            <person name="Singh A."/>
            <person name="Wilkins M.J."/>
            <person name="Karaoz U."/>
            <person name="Brodie E.L."/>
            <person name="Williams K.H."/>
            <person name="Hubbard S.S."/>
            <person name="Banfield J.F."/>
        </authorList>
    </citation>
    <scope>NUCLEOTIDE SEQUENCE [LARGE SCALE GENOMIC DNA]</scope>
</reference>
<name>A0A1G1ZTV9_9BACT</name>
<dbReference type="PANTHER" id="PTHR23117:SF13">
    <property type="entry name" value="GUANYLATE KINASE"/>
    <property type="match status" value="1"/>
</dbReference>